<dbReference type="AlphaFoldDB" id="A0A4C1ZXQ1"/>
<evidence type="ECO:0000313" key="3">
    <source>
        <dbReference type="Proteomes" id="UP000299102"/>
    </source>
</evidence>
<sequence>MGIEGRTDTEPRMNVNGRYANEKKHSIPIRAEPRAETSWYQRLSEGGLIEIELRQLKAAGHMWTGRRLLTAASTMRTSATNSLT</sequence>
<reference evidence="2 3" key="1">
    <citation type="journal article" date="2019" name="Commun. Biol.">
        <title>The bagworm genome reveals a unique fibroin gene that provides high tensile strength.</title>
        <authorList>
            <person name="Kono N."/>
            <person name="Nakamura H."/>
            <person name="Ohtoshi R."/>
            <person name="Tomita M."/>
            <person name="Numata K."/>
            <person name="Arakawa K."/>
        </authorList>
    </citation>
    <scope>NUCLEOTIDE SEQUENCE [LARGE SCALE GENOMIC DNA]</scope>
</reference>
<feature type="compositionally biased region" description="Basic and acidic residues" evidence="1">
    <location>
        <begin position="1"/>
        <end position="11"/>
    </location>
</feature>
<proteinExistence type="predicted"/>
<dbReference type="Proteomes" id="UP000299102">
    <property type="component" value="Unassembled WGS sequence"/>
</dbReference>
<protein>
    <submittedName>
        <fullName evidence="2">Uncharacterized protein</fullName>
    </submittedName>
</protein>
<organism evidence="2 3">
    <name type="scientific">Eumeta variegata</name>
    <name type="common">Bagworm moth</name>
    <name type="synonym">Eumeta japonica</name>
    <dbReference type="NCBI Taxonomy" id="151549"/>
    <lineage>
        <taxon>Eukaryota</taxon>
        <taxon>Metazoa</taxon>
        <taxon>Ecdysozoa</taxon>
        <taxon>Arthropoda</taxon>
        <taxon>Hexapoda</taxon>
        <taxon>Insecta</taxon>
        <taxon>Pterygota</taxon>
        <taxon>Neoptera</taxon>
        <taxon>Endopterygota</taxon>
        <taxon>Lepidoptera</taxon>
        <taxon>Glossata</taxon>
        <taxon>Ditrysia</taxon>
        <taxon>Tineoidea</taxon>
        <taxon>Psychidae</taxon>
        <taxon>Oiketicinae</taxon>
        <taxon>Eumeta</taxon>
    </lineage>
</organism>
<gene>
    <name evidence="2" type="ORF">EVAR_24951_1</name>
</gene>
<feature type="region of interest" description="Disordered" evidence="1">
    <location>
        <begin position="1"/>
        <end position="24"/>
    </location>
</feature>
<evidence type="ECO:0000256" key="1">
    <source>
        <dbReference type="SAM" id="MobiDB-lite"/>
    </source>
</evidence>
<name>A0A4C1ZXQ1_EUMVA</name>
<keyword evidence="3" id="KW-1185">Reference proteome</keyword>
<accession>A0A4C1ZXQ1</accession>
<comment type="caution">
    <text evidence="2">The sequence shown here is derived from an EMBL/GenBank/DDBJ whole genome shotgun (WGS) entry which is preliminary data.</text>
</comment>
<evidence type="ECO:0000313" key="2">
    <source>
        <dbReference type="EMBL" id="GBP92282.1"/>
    </source>
</evidence>
<dbReference type="EMBL" id="BGZK01002258">
    <property type="protein sequence ID" value="GBP92282.1"/>
    <property type="molecule type" value="Genomic_DNA"/>
</dbReference>